<reference evidence="12" key="1">
    <citation type="journal article" date="2013" name="PLoS Genet.">
        <title>The genome of Spraguea lophii and the basis of host-microsporidian interactions.</title>
        <authorList>
            <person name="Campbell S.E."/>
            <person name="Williams T.A."/>
            <person name="Yousuf A."/>
            <person name="Soanes D.M."/>
            <person name="Paszkiewicz K.H."/>
            <person name="Williams B.A.P."/>
        </authorList>
    </citation>
    <scope>NUCLEOTIDE SEQUENCE [LARGE SCALE GENOMIC DNA]</scope>
    <source>
        <strain evidence="12">42_110</strain>
    </source>
</reference>
<dbReference type="PANTHER" id="PTHR11668">
    <property type="entry name" value="SERINE/THREONINE PROTEIN PHOSPHATASE"/>
    <property type="match status" value="1"/>
</dbReference>
<comment type="caution">
    <text evidence="11">The sequence shown here is derived from an EMBL/GenBank/DDBJ whole genome shotgun (WGS) entry which is preliminary data.</text>
</comment>
<keyword evidence="4" id="KW-0904">Protein phosphatase</keyword>
<comment type="catalytic activity">
    <reaction evidence="6">
        <text>O-phospho-L-seryl-[protein] + H2O = L-seryl-[protein] + phosphate</text>
        <dbReference type="Rhea" id="RHEA:20629"/>
        <dbReference type="Rhea" id="RHEA-COMP:9863"/>
        <dbReference type="Rhea" id="RHEA-COMP:11604"/>
        <dbReference type="ChEBI" id="CHEBI:15377"/>
        <dbReference type="ChEBI" id="CHEBI:29999"/>
        <dbReference type="ChEBI" id="CHEBI:43474"/>
        <dbReference type="ChEBI" id="CHEBI:83421"/>
        <dbReference type="EC" id="3.1.3.16"/>
    </reaction>
</comment>
<evidence type="ECO:0000256" key="1">
    <source>
        <dbReference type="ARBA" id="ARBA00001936"/>
    </source>
</evidence>
<evidence type="ECO:0000313" key="12">
    <source>
        <dbReference type="Proteomes" id="UP000014978"/>
    </source>
</evidence>
<keyword evidence="12" id="KW-1185">Reference proteome</keyword>
<dbReference type="PROSITE" id="PS00018">
    <property type="entry name" value="EF_HAND_1"/>
    <property type="match status" value="1"/>
</dbReference>
<keyword evidence="5" id="KW-0464">Manganese</keyword>
<dbReference type="AlphaFoldDB" id="S7W957"/>
<comment type="catalytic activity">
    <reaction evidence="7 8">
        <text>O-phospho-L-threonyl-[protein] + H2O = L-threonyl-[protein] + phosphate</text>
        <dbReference type="Rhea" id="RHEA:47004"/>
        <dbReference type="Rhea" id="RHEA-COMP:11060"/>
        <dbReference type="Rhea" id="RHEA-COMP:11605"/>
        <dbReference type="ChEBI" id="CHEBI:15377"/>
        <dbReference type="ChEBI" id="CHEBI:30013"/>
        <dbReference type="ChEBI" id="CHEBI:43474"/>
        <dbReference type="ChEBI" id="CHEBI:61977"/>
        <dbReference type="EC" id="3.1.3.16"/>
    </reaction>
</comment>
<dbReference type="PANTHER" id="PTHR11668:SF300">
    <property type="entry name" value="SERINE_THREONINE-PROTEIN PHOSPHATASE"/>
    <property type="match status" value="1"/>
</dbReference>
<accession>S7W957</accession>
<evidence type="ECO:0000256" key="9">
    <source>
        <dbReference type="SAM" id="MobiDB-lite"/>
    </source>
</evidence>
<dbReference type="GO" id="GO:0005737">
    <property type="term" value="C:cytoplasm"/>
    <property type="evidence" value="ECO:0007669"/>
    <property type="project" value="TreeGrafter"/>
</dbReference>
<dbReference type="Gene3D" id="3.60.21.10">
    <property type="match status" value="1"/>
</dbReference>
<dbReference type="GO" id="GO:0005634">
    <property type="term" value="C:nucleus"/>
    <property type="evidence" value="ECO:0007669"/>
    <property type="project" value="TreeGrafter"/>
</dbReference>
<dbReference type="HOGENOM" id="CLU_601543_0_0_1"/>
<dbReference type="InterPro" id="IPR050341">
    <property type="entry name" value="PP1_catalytic_subunit"/>
</dbReference>
<dbReference type="InterPro" id="IPR004843">
    <property type="entry name" value="Calcineurin-like_PHP"/>
</dbReference>
<evidence type="ECO:0000256" key="8">
    <source>
        <dbReference type="RuleBase" id="RU004273"/>
    </source>
</evidence>
<dbReference type="InParanoid" id="S7W957"/>
<proteinExistence type="inferred from homology"/>
<dbReference type="SMART" id="SM00156">
    <property type="entry name" value="PP2Ac"/>
    <property type="match status" value="1"/>
</dbReference>
<evidence type="ECO:0000256" key="7">
    <source>
        <dbReference type="ARBA" id="ARBA00048336"/>
    </source>
</evidence>
<dbReference type="GO" id="GO:0004722">
    <property type="term" value="F:protein serine/threonine phosphatase activity"/>
    <property type="evidence" value="ECO:0007669"/>
    <property type="project" value="UniProtKB-EC"/>
</dbReference>
<gene>
    <name evidence="11" type="ORF">SLOPH_2253</name>
</gene>
<dbReference type="STRING" id="1358809.S7W957"/>
<dbReference type="VEuPathDB" id="MicrosporidiaDB:SLOPH_2253"/>
<comment type="cofactor">
    <cofactor evidence="1">
        <name>Mn(2+)</name>
        <dbReference type="ChEBI" id="CHEBI:29035"/>
    </cofactor>
</comment>
<dbReference type="InterPro" id="IPR006186">
    <property type="entry name" value="Ser/Thr-sp_prot-phosphatase"/>
</dbReference>
<dbReference type="Proteomes" id="UP000014978">
    <property type="component" value="Unassembled WGS sequence"/>
</dbReference>
<dbReference type="PRINTS" id="PR00114">
    <property type="entry name" value="STPHPHTASE"/>
</dbReference>
<evidence type="ECO:0000259" key="10">
    <source>
        <dbReference type="PROSITE" id="PS00125"/>
    </source>
</evidence>
<name>S7W957_SPRLO</name>
<organism evidence="11 12">
    <name type="scientific">Spraguea lophii (strain 42_110)</name>
    <name type="common">Microsporidian parasite</name>
    <dbReference type="NCBI Taxonomy" id="1358809"/>
    <lineage>
        <taxon>Eukaryota</taxon>
        <taxon>Fungi</taxon>
        <taxon>Fungi incertae sedis</taxon>
        <taxon>Microsporidia</taxon>
        <taxon>Spragueidae</taxon>
        <taxon>Spraguea</taxon>
    </lineage>
</organism>
<dbReference type="EMBL" id="ATCN01000269">
    <property type="protein sequence ID" value="EPR79411.1"/>
    <property type="molecule type" value="Genomic_DNA"/>
</dbReference>
<evidence type="ECO:0000256" key="6">
    <source>
        <dbReference type="ARBA" id="ARBA00047761"/>
    </source>
</evidence>
<evidence type="ECO:0000256" key="4">
    <source>
        <dbReference type="ARBA" id="ARBA00022912"/>
    </source>
</evidence>
<dbReference type="InterPro" id="IPR018247">
    <property type="entry name" value="EF_Hand_1_Ca_BS"/>
</dbReference>
<protein>
    <recommendedName>
        <fullName evidence="8">Serine/threonine-protein phosphatase</fullName>
        <ecNumber evidence="8">3.1.3.16</ecNumber>
    </recommendedName>
</protein>
<dbReference type="PROSITE" id="PS00125">
    <property type="entry name" value="SER_THR_PHOSPHATASE"/>
    <property type="match status" value="1"/>
</dbReference>
<dbReference type="EC" id="3.1.3.16" evidence="8"/>
<dbReference type="InterPro" id="IPR029052">
    <property type="entry name" value="Metallo-depent_PP-like"/>
</dbReference>
<dbReference type="GO" id="GO:0046872">
    <property type="term" value="F:metal ion binding"/>
    <property type="evidence" value="ECO:0007669"/>
    <property type="project" value="UniProtKB-KW"/>
</dbReference>
<evidence type="ECO:0000256" key="3">
    <source>
        <dbReference type="ARBA" id="ARBA00022801"/>
    </source>
</evidence>
<evidence type="ECO:0000313" key="11">
    <source>
        <dbReference type="EMBL" id="EPR79411.1"/>
    </source>
</evidence>
<feature type="region of interest" description="Disordered" evidence="9">
    <location>
        <begin position="1"/>
        <end position="31"/>
    </location>
</feature>
<evidence type="ECO:0000256" key="2">
    <source>
        <dbReference type="ARBA" id="ARBA00022723"/>
    </source>
</evidence>
<dbReference type="Pfam" id="PF00149">
    <property type="entry name" value="Metallophos"/>
    <property type="match status" value="1"/>
</dbReference>
<keyword evidence="2" id="KW-0479">Metal-binding</keyword>
<feature type="compositionally biased region" description="Acidic residues" evidence="9">
    <location>
        <begin position="9"/>
        <end position="24"/>
    </location>
</feature>
<feature type="domain" description="Serine/threonine specific protein phosphatases" evidence="10">
    <location>
        <begin position="271"/>
        <end position="276"/>
    </location>
</feature>
<evidence type="ECO:0000256" key="5">
    <source>
        <dbReference type="ARBA" id="ARBA00023211"/>
    </source>
</evidence>
<dbReference type="SUPFAM" id="SSF56300">
    <property type="entry name" value="Metallo-dependent phosphatases"/>
    <property type="match status" value="1"/>
</dbReference>
<comment type="similarity">
    <text evidence="8">Belongs to the PPP phosphatase family.</text>
</comment>
<sequence length="455" mass="53408">MVSLSDGNESFDENEDMYNSECDSDNNGSIDVDDLDYYNEVEKYNYSYNIEDSLSGESDGLEEIIYEKNNMLVDGYDNKEITSESSSDDEPSDTEKYFYYDVNNNNNKENQNGSFMEFENSLKDNNDKINHKIEEKSIFAYTDEEFMKILLDSKLTKENIIEIMERIRPILASEPNLLILNGEYTLVGDIHGQFYDLLNLFQINDETFGTDKTILQHNTDTEDTNKAIYTYTPTNRRFIFLGDYVDRGTNSIEVLMLLLYFKCKYPDFYLLRGNHESKLLTRNYGFKDECIFRYDISIWWYLCEIFKYLPVAATVNNHFFVVHGGISKKYINDINSINNESRINITNFLDLLWSDPYEGNEKNIPDFIFNNRGAGHLFSEDGLNRFLENNKLKEVVRSHQLVEKGFLSMFNNKLHKLWSAPYYCKLIPNKAAIMKIRGNKYEIKIFDSVDTYEFE</sequence>
<keyword evidence="3 8" id="KW-0378">Hydrolase</keyword>